<gene>
    <name evidence="1" type="ORF">BXY64_3689</name>
</gene>
<comment type="caution">
    <text evidence="1">The sequence shown here is derived from an EMBL/GenBank/DDBJ whole genome shotgun (WGS) entry which is preliminary data.</text>
</comment>
<dbReference type="AlphaFoldDB" id="A0A419WMN1"/>
<evidence type="ECO:0000313" key="2">
    <source>
        <dbReference type="Proteomes" id="UP000284531"/>
    </source>
</evidence>
<dbReference type="EMBL" id="RAPQ01000012">
    <property type="protein sequence ID" value="RKD96743.1"/>
    <property type="molecule type" value="Genomic_DNA"/>
</dbReference>
<keyword evidence="2" id="KW-1185">Reference proteome</keyword>
<proteinExistence type="predicted"/>
<dbReference type="RefSeq" id="WP_120241400.1">
    <property type="nucleotide sequence ID" value="NZ_RAPQ01000012.1"/>
</dbReference>
<sequence>MSEYYKIKGLKVRVSDHEPNFSMDRIRGRNNVELYTVDACGTKLSVISQIERYCEKNDLNIELFSEIIKDYPDEEYVPSITIEKVEVTAEFIEGYHAISGKGSMKKKDRYCEKYGIDSFKVSQGYYIVK</sequence>
<dbReference type="Proteomes" id="UP000284531">
    <property type="component" value="Unassembled WGS sequence"/>
</dbReference>
<protein>
    <submittedName>
        <fullName evidence="1">Uncharacterized protein</fullName>
    </submittedName>
</protein>
<dbReference type="OrthoDB" id="9996675at2"/>
<organism evidence="1 2">
    <name type="scientific">Marinifilum flexuosum</name>
    <dbReference type="NCBI Taxonomy" id="1117708"/>
    <lineage>
        <taxon>Bacteria</taxon>
        <taxon>Pseudomonadati</taxon>
        <taxon>Bacteroidota</taxon>
        <taxon>Bacteroidia</taxon>
        <taxon>Marinilabiliales</taxon>
        <taxon>Marinifilaceae</taxon>
    </lineage>
</organism>
<evidence type="ECO:0000313" key="1">
    <source>
        <dbReference type="EMBL" id="RKD96743.1"/>
    </source>
</evidence>
<reference evidence="1 2" key="1">
    <citation type="submission" date="2018-09" db="EMBL/GenBank/DDBJ databases">
        <title>Genomic Encyclopedia of Archaeal and Bacterial Type Strains, Phase II (KMG-II): from individual species to whole genera.</title>
        <authorList>
            <person name="Goeker M."/>
        </authorList>
    </citation>
    <scope>NUCLEOTIDE SEQUENCE [LARGE SCALE GENOMIC DNA]</scope>
    <source>
        <strain evidence="1 2">DSM 21950</strain>
    </source>
</reference>
<name>A0A419WMN1_9BACT</name>
<accession>A0A419WMN1</accession>